<dbReference type="OrthoDB" id="1523722at2"/>
<dbReference type="Pfam" id="PF10369">
    <property type="entry name" value="ALS_ss_C"/>
    <property type="match status" value="1"/>
</dbReference>
<dbReference type="InterPro" id="IPR019455">
    <property type="entry name" value="Acetolactate_synth_ssu_C"/>
</dbReference>
<dbReference type="RefSeq" id="WP_012500172.1">
    <property type="nucleotide sequence ID" value="NC_011026.1"/>
</dbReference>
<evidence type="ECO:0000259" key="9">
    <source>
        <dbReference type="PROSITE" id="PS51671"/>
    </source>
</evidence>
<accession>B3QSP1</accession>
<dbReference type="CDD" id="cd04878">
    <property type="entry name" value="ACT_AHAS"/>
    <property type="match status" value="1"/>
</dbReference>
<dbReference type="EMBL" id="CP001100">
    <property type="protein sequence ID" value="ACF14088.1"/>
    <property type="molecule type" value="Genomic_DNA"/>
</dbReference>
<dbReference type="NCBIfam" id="TIGR00119">
    <property type="entry name" value="acolac_sm"/>
    <property type="match status" value="1"/>
</dbReference>
<dbReference type="STRING" id="517418.Ctha_1630"/>
<dbReference type="InterPro" id="IPR004789">
    <property type="entry name" value="Acetalactate_synth_ssu"/>
</dbReference>
<sequence length="173" mass="19053">MKHTISVLVENKFGALNRVAAMFSARGFNLESISIGETEDPEISRMTIVTEGDEQILGQIVKQLNRLIDTIKVLDLTGALTVERELALITVFYQKSNRSELIGLCDIFKANVVDITQKTFTLEIVGPPEKIDSAINILIPFGIKEMARSGVVALSRGEQLNRHKKGSSEVLAI</sequence>
<dbReference type="InterPro" id="IPR027271">
    <property type="entry name" value="Acetolactate_synth/TF_NikR_C"/>
</dbReference>
<evidence type="ECO:0000256" key="5">
    <source>
        <dbReference type="ARBA" id="ARBA00022605"/>
    </source>
</evidence>
<evidence type="ECO:0000256" key="8">
    <source>
        <dbReference type="RuleBase" id="RU368092"/>
    </source>
</evidence>
<dbReference type="PANTHER" id="PTHR30239:SF0">
    <property type="entry name" value="ACETOLACTATE SYNTHASE SMALL SUBUNIT 1, CHLOROPLASTIC"/>
    <property type="match status" value="1"/>
</dbReference>
<comment type="catalytic activity">
    <reaction evidence="7 8">
        <text>2 pyruvate + H(+) = (2S)-2-acetolactate + CO2</text>
        <dbReference type="Rhea" id="RHEA:25249"/>
        <dbReference type="ChEBI" id="CHEBI:15361"/>
        <dbReference type="ChEBI" id="CHEBI:15378"/>
        <dbReference type="ChEBI" id="CHEBI:16526"/>
        <dbReference type="ChEBI" id="CHEBI:58476"/>
        <dbReference type="EC" id="2.2.1.6"/>
    </reaction>
</comment>
<evidence type="ECO:0000313" key="10">
    <source>
        <dbReference type="EMBL" id="ACF14088.1"/>
    </source>
</evidence>
<dbReference type="UniPathway" id="UPA00047">
    <property type="reaction ID" value="UER00055"/>
</dbReference>
<evidence type="ECO:0000256" key="4">
    <source>
        <dbReference type="ARBA" id="ARBA00011744"/>
    </source>
</evidence>
<dbReference type="PANTHER" id="PTHR30239">
    <property type="entry name" value="ACETOLACTATE SYNTHASE SMALL SUBUNIT"/>
    <property type="match status" value="1"/>
</dbReference>
<evidence type="ECO:0000256" key="6">
    <source>
        <dbReference type="ARBA" id="ARBA00023304"/>
    </source>
</evidence>
<dbReference type="Gene3D" id="3.30.70.260">
    <property type="match status" value="1"/>
</dbReference>
<dbReference type="GO" id="GO:1990610">
    <property type="term" value="F:acetolactate synthase regulator activity"/>
    <property type="evidence" value="ECO:0007669"/>
    <property type="project" value="UniProtKB-UniRule"/>
</dbReference>
<proteinExistence type="inferred from homology"/>
<dbReference type="InterPro" id="IPR002912">
    <property type="entry name" value="ACT_dom"/>
</dbReference>
<protein>
    <recommendedName>
        <fullName evidence="8">Acetolactate synthase small subunit</fullName>
        <shortName evidence="8">AHAS</shortName>
        <shortName evidence="8">ALS</shortName>
        <ecNumber evidence="8">2.2.1.6</ecNumber>
    </recommendedName>
    <alternativeName>
        <fullName evidence="8">Acetohydroxy-acid synthase small subunit</fullName>
    </alternativeName>
</protein>
<dbReference type="HOGENOM" id="CLU_055003_1_3_10"/>
<dbReference type="NCBIfam" id="NF008864">
    <property type="entry name" value="PRK11895.1"/>
    <property type="match status" value="1"/>
</dbReference>
<dbReference type="eggNOG" id="COG0440">
    <property type="taxonomic scope" value="Bacteria"/>
</dbReference>
<comment type="similarity">
    <text evidence="3 8">Belongs to the acetolactate synthase small subunit family.</text>
</comment>
<dbReference type="InterPro" id="IPR045865">
    <property type="entry name" value="ACT-like_dom_sf"/>
</dbReference>
<dbReference type="InterPro" id="IPR039557">
    <property type="entry name" value="AHAS_ACT"/>
</dbReference>
<dbReference type="FunFam" id="3.30.70.260:FF:000001">
    <property type="entry name" value="Acetolactate synthase, small subunit"/>
    <property type="match status" value="1"/>
</dbReference>
<keyword evidence="6 8" id="KW-0100">Branched-chain amino acid biosynthesis</keyword>
<name>B3QSP1_CHLT3</name>
<dbReference type="GO" id="GO:0009097">
    <property type="term" value="P:isoleucine biosynthetic process"/>
    <property type="evidence" value="ECO:0007669"/>
    <property type="project" value="UniProtKB-UniRule"/>
</dbReference>
<keyword evidence="8" id="KW-0808">Transferase</keyword>
<dbReference type="GO" id="GO:0005829">
    <property type="term" value="C:cytosol"/>
    <property type="evidence" value="ECO:0007669"/>
    <property type="project" value="TreeGrafter"/>
</dbReference>
<evidence type="ECO:0000256" key="1">
    <source>
        <dbReference type="ARBA" id="ARBA00004974"/>
    </source>
</evidence>
<keyword evidence="5 8" id="KW-0028">Amino-acid biosynthesis</keyword>
<dbReference type="PROSITE" id="PS51671">
    <property type="entry name" value="ACT"/>
    <property type="match status" value="1"/>
</dbReference>
<comment type="pathway">
    <text evidence="1 8">Amino-acid biosynthesis; L-isoleucine biosynthesis; L-isoleucine from 2-oxobutanoate: step 1/4.</text>
</comment>
<dbReference type="UniPathway" id="UPA00049">
    <property type="reaction ID" value="UER00059"/>
</dbReference>
<keyword evidence="11" id="KW-1185">Reference proteome</keyword>
<evidence type="ECO:0000256" key="3">
    <source>
        <dbReference type="ARBA" id="ARBA00006341"/>
    </source>
</evidence>
<dbReference type="KEGG" id="cts:Ctha_1630"/>
<evidence type="ECO:0000256" key="2">
    <source>
        <dbReference type="ARBA" id="ARBA00005025"/>
    </source>
</evidence>
<dbReference type="SUPFAM" id="SSF55021">
    <property type="entry name" value="ACT-like"/>
    <property type="match status" value="2"/>
</dbReference>
<comment type="function">
    <text evidence="8">Catalyzes the conversion of 2 pyruvate molecules into acetolactate in the first common step of the biosynthetic pathway of the branched-amino acids such as leucine, isoleucine, and valine.</text>
</comment>
<dbReference type="EC" id="2.2.1.6" evidence="8"/>
<gene>
    <name evidence="10" type="ordered locus">Ctha_1630</name>
</gene>
<comment type="pathway">
    <text evidence="2 8">Amino-acid biosynthesis; L-valine biosynthesis; L-valine from pyruvate: step 1/4.</text>
</comment>
<evidence type="ECO:0000256" key="7">
    <source>
        <dbReference type="ARBA" id="ARBA00048670"/>
    </source>
</evidence>
<dbReference type="GO" id="GO:0009099">
    <property type="term" value="P:L-valine biosynthetic process"/>
    <property type="evidence" value="ECO:0007669"/>
    <property type="project" value="UniProtKB-UniRule"/>
</dbReference>
<evidence type="ECO:0000313" key="11">
    <source>
        <dbReference type="Proteomes" id="UP000001208"/>
    </source>
</evidence>
<dbReference type="GO" id="GO:0003984">
    <property type="term" value="F:acetolactate synthase activity"/>
    <property type="evidence" value="ECO:0007669"/>
    <property type="project" value="UniProtKB-UniRule"/>
</dbReference>
<feature type="domain" description="ACT" evidence="9">
    <location>
        <begin position="4"/>
        <end position="78"/>
    </location>
</feature>
<dbReference type="AlphaFoldDB" id="B3QSP1"/>
<dbReference type="Pfam" id="PF22629">
    <property type="entry name" value="ACT_AHAS_ss"/>
    <property type="match status" value="1"/>
</dbReference>
<reference evidence="10 11" key="1">
    <citation type="submission" date="2008-06" db="EMBL/GenBank/DDBJ databases">
        <title>Complete sequence of Chloroherpeton thalassium ATCC 35110.</title>
        <authorList>
            <consortium name="US DOE Joint Genome Institute"/>
            <person name="Lucas S."/>
            <person name="Copeland A."/>
            <person name="Lapidus A."/>
            <person name="Glavina del Rio T."/>
            <person name="Dalin E."/>
            <person name="Tice H."/>
            <person name="Bruce D."/>
            <person name="Goodwin L."/>
            <person name="Pitluck S."/>
            <person name="Schmutz J."/>
            <person name="Larimer F."/>
            <person name="Land M."/>
            <person name="Hauser L."/>
            <person name="Kyrpides N."/>
            <person name="Mikhailova N."/>
            <person name="Liu Z."/>
            <person name="Li T."/>
            <person name="Zhao F."/>
            <person name="Overmann J."/>
            <person name="Bryant D.A."/>
            <person name="Richardson P."/>
        </authorList>
    </citation>
    <scope>NUCLEOTIDE SEQUENCE [LARGE SCALE GENOMIC DNA]</scope>
    <source>
        <strain evidence="11">ATCC 35110 / GB-78</strain>
    </source>
</reference>
<dbReference type="InterPro" id="IPR054480">
    <property type="entry name" value="AHAS_small-like_ACT"/>
</dbReference>
<dbReference type="Gene3D" id="3.30.70.1150">
    <property type="entry name" value="ACT-like. Chain A, domain 2"/>
    <property type="match status" value="1"/>
</dbReference>
<dbReference type="Proteomes" id="UP000001208">
    <property type="component" value="Chromosome"/>
</dbReference>
<organism evidence="10 11">
    <name type="scientific">Chloroherpeton thalassium (strain ATCC 35110 / GB-78)</name>
    <dbReference type="NCBI Taxonomy" id="517418"/>
    <lineage>
        <taxon>Bacteria</taxon>
        <taxon>Pseudomonadati</taxon>
        <taxon>Chlorobiota</taxon>
        <taxon>Chlorobiia</taxon>
        <taxon>Chlorobiales</taxon>
        <taxon>Chloroherpetonaceae</taxon>
        <taxon>Chloroherpeton</taxon>
    </lineage>
</organism>
<comment type="subunit">
    <text evidence="4 8">Dimer of large and small chains.</text>
</comment>